<dbReference type="RefSeq" id="WP_072705094.1">
    <property type="nucleotide sequence ID" value="NZ_FMJB01000040.1"/>
</dbReference>
<keyword evidence="1" id="KW-0472">Membrane</keyword>
<evidence type="ECO:0000313" key="3">
    <source>
        <dbReference type="Proteomes" id="UP000184085"/>
    </source>
</evidence>
<organism evidence="2 3">
    <name type="scientific">Donghicola eburneus</name>
    <dbReference type="NCBI Taxonomy" id="393278"/>
    <lineage>
        <taxon>Bacteria</taxon>
        <taxon>Pseudomonadati</taxon>
        <taxon>Pseudomonadota</taxon>
        <taxon>Alphaproteobacteria</taxon>
        <taxon>Rhodobacterales</taxon>
        <taxon>Roseobacteraceae</taxon>
        <taxon>Donghicola</taxon>
    </lineage>
</organism>
<keyword evidence="1" id="KW-0812">Transmembrane</keyword>
<protein>
    <submittedName>
        <fullName evidence="2">Putative CTP synthetase</fullName>
    </submittedName>
</protein>
<gene>
    <name evidence="2" type="ORF">KARMA_1055</name>
</gene>
<sequence length="61" mass="6640">MFRLATTLFSLISTTLMGTFIVVVLVMGYDTLVPILIASAVGFVAALPISWFIAKQIYENA</sequence>
<name>A0A1M4MWG9_9RHOB</name>
<feature type="transmembrane region" description="Helical" evidence="1">
    <location>
        <begin position="35"/>
        <end position="54"/>
    </location>
</feature>
<keyword evidence="3" id="KW-1185">Reference proteome</keyword>
<dbReference type="EMBL" id="FMJB01000040">
    <property type="protein sequence ID" value="SCM66873.1"/>
    <property type="molecule type" value="Genomic_DNA"/>
</dbReference>
<feature type="transmembrane region" description="Helical" evidence="1">
    <location>
        <begin position="7"/>
        <end position="29"/>
    </location>
</feature>
<dbReference type="AlphaFoldDB" id="A0A1M4MWG9"/>
<reference evidence="3" key="1">
    <citation type="submission" date="2016-09" db="EMBL/GenBank/DDBJ databases">
        <authorList>
            <person name="Wibberg D."/>
        </authorList>
    </citation>
    <scope>NUCLEOTIDE SEQUENCE [LARGE SCALE GENOMIC DNA]</scope>
</reference>
<keyword evidence="1" id="KW-1133">Transmembrane helix</keyword>
<evidence type="ECO:0000256" key="1">
    <source>
        <dbReference type="SAM" id="Phobius"/>
    </source>
</evidence>
<evidence type="ECO:0000313" key="2">
    <source>
        <dbReference type="EMBL" id="SCM66873.1"/>
    </source>
</evidence>
<accession>A0A1M4MWG9</accession>
<dbReference type="Proteomes" id="UP000184085">
    <property type="component" value="Unassembled WGS sequence"/>
</dbReference>
<proteinExistence type="predicted"/>